<feature type="signal peptide" evidence="2">
    <location>
        <begin position="1"/>
        <end position="18"/>
    </location>
</feature>
<dbReference type="Gene3D" id="3.10.100.10">
    <property type="entry name" value="Mannose-Binding Protein A, subunit A"/>
    <property type="match status" value="2"/>
</dbReference>
<keyword evidence="2" id="KW-0732">Signal</keyword>
<evidence type="ECO:0000313" key="5">
    <source>
        <dbReference type="Proteomes" id="UP000606274"/>
    </source>
</evidence>
<comment type="caution">
    <text evidence="4">The sequence shown here is derived from an EMBL/GenBank/DDBJ whole genome shotgun (WGS) entry which is preliminary data.</text>
</comment>
<reference evidence="4" key="1">
    <citation type="submission" date="2020-08" db="EMBL/GenBank/DDBJ databases">
        <title>Chromosome-level assembly of Southern catfish (Silurus meridionalis) provides insights into visual adaptation to the nocturnal and benthic lifestyles.</title>
        <authorList>
            <person name="Zhang Y."/>
            <person name="Wang D."/>
            <person name="Peng Z."/>
        </authorList>
    </citation>
    <scope>NUCLEOTIDE SEQUENCE</scope>
    <source>
        <strain evidence="4">SWU-2019-XX</strain>
        <tissue evidence="4">Muscle</tissue>
    </source>
</reference>
<dbReference type="AlphaFoldDB" id="A0A8T0BAI9"/>
<sequence>MFSLFISVMLLLCGVTAGLTKEYIFVSTTKNWTDAQAYCKQNYEDLATVTTAEENQIVYALIGSTNRAWIGMYRSQINVKIWMWSDESSSFFFSWNIYQPSNSGGNQNCVEIEPGGWNDQFCYANRMLLCYRFLVLVKEEKTWAEALDYCRSKYNGLASPTPETQEQFADMEISQAQTERVWTGLRFMDGKWIWVSKNLEANLDSLPSCPDLRYHCGTRNSKNQIWENRDCNEKLNFLCYK</sequence>
<dbReference type="InterPro" id="IPR001304">
    <property type="entry name" value="C-type_lectin-like"/>
</dbReference>
<dbReference type="EMBL" id="JABFDY010000010">
    <property type="protein sequence ID" value="KAF7702445.1"/>
    <property type="molecule type" value="Genomic_DNA"/>
</dbReference>
<feature type="chain" id="PRO_5035931891" description="C-type lectin domain-containing protein" evidence="2">
    <location>
        <begin position="19"/>
        <end position="241"/>
    </location>
</feature>
<keyword evidence="5" id="KW-1185">Reference proteome</keyword>
<evidence type="ECO:0000313" key="4">
    <source>
        <dbReference type="EMBL" id="KAF7702445.1"/>
    </source>
</evidence>
<evidence type="ECO:0000256" key="1">
    <source>
        <dbReference type="ARBA" id="ARBA00023157"/>
    </source>
</evidence>
<protein>
    <recommendedName>
        <fullName evidence="3">C-type lectin domain-containing protein</fullName>
    </recommendedName>
</protein>
<dbReference type="PROSITE" id="PS00615">
    <property type="entry name" value="C_TYPE_LECTIN_1"/>
    <property type="match status" value="2"/>
</dbReference>
<feature type="domain" description="C-type lectin" evidence="3">
    <location>
        <begin position="23"/>
        <end position="131"/>
    </location>
</feature>
<dbReference type="InterPro" id="IPR016186">
    <property type="entry name" value="C-type_lectin-like/link_sf"/>
</dbReference>
<proteinExistence type="predicted"/>
<dbReference type="PROSITE" id="PS50041">
    <property type="entry name" value="C_TYPE_LECTIN_2"/>
    <property type="match status" value="2"/>
</dbReference>
<dbReference type="CDD" id="cd00037">
    <property type="entry name" value="CLECT"/>
    <property type="match status" value="1"/>
</dbReference>
<name>A0A8T0BAI9_SILME</name>
<dbReference type="Pfam" id="PF00059">
    <property type="entry name" value="Lectin_C"/>
    <property type="match status" value="2"/>
</dbReference>
<organism evidence="4 5">
    <name type="scientific">Silurus meridionalis</name>
    <name type="common">Southern catfish</name>
    <name type="synonym">Silurus soldatovi meridionalis</name>
    <dbReference type="NCBI Taxonomy" id="175797"/>
    <lineage>
        <taxon>Eukaryota</taxon>
        <taxon>Metazoa</taxon>
        <taxon>Chordata</taxon>
        <taxon>Craniata</taxon>
        <taxon>Vertebrata</taxon>
        <taxon>Euteleostomi</taxon>
        <taxon>Actinopterygii</taxon>
        <taxon>Neopterygii</taxon>
        <taxon>Teleostei</taxon>
        <taxon>Ostariophysi</taxon>
        <taxon>Siluriformes</taxon>
        <taxon>Siluridae</taxon>
        <taxon>Silurus</taxon>
    </lineage>
</organism>
<gene>
    <name evidence="4" type="ORF">HF521_001728</name>
</gene>
<dbReference type="SMART" id="SM00034">
    <property type="entry name" value="CLECT"/>
    <property type="match status" value="2"/>
</dbReference>
<keyword evidence="1" id="KW-1015">Disulfide bond</keyword>
<dbReference type="PANTHER" id="PTHR45784">
    <property type="entry name" value="C-TYPE LECTIN DOMAIN FAMILY 20 MEMBER A-RELATED"/>
    <property type="match status" value="1"/>
</dbReference>
<evidence type="ECO:0000256" key="2">
    <source>
        <dbReference type="SAM" id="SignalP"/>
    </source>
</evidence>
<evidence type="ECO:0000259" key="3">
    <source>
        <dbReference type="PROSITE" id="PS50041"/>
    </source>
</evidence>
<dbReference type="Proteomes" id="UP000606274">
    <property type="component" value="Unassembled WGS sequence"/>
</dbReference>
<dbReference type="InterPro" id="IPR016187">
    <property type="entry name" value="CTDL_fold"/>
</dbReference>
<feature type="domain" description="C-type lectin" evidence="3">
    <location>
        <begin position="130"/>
        <end position="240"/>
    </location>
</feature>
<dbReference type="InterPro" id="IPR018378">
    <property type="entry name" value="C-type_lectin_CS"/>
</dbReference>
<dbReference type="PANTHER" id="PTHR45784:SF8">
    <property type="entry name" value="C-TYPE MANNOSE RECEPTOR 2-RELATED"/>
    <property type="match status" value="1"/>
</dbReference>
<accession>A0A8T0BAI9</accession>
<dbReference type="SUPFAM" id="SSF56436">
    <property type="entry name" value="C-type lectin-like"/>
    <property type="match status" value="2"/>
</dbReference>